<dbReference type="Proteomes" id="UP000626844">
    <property type="component" value="Unassembled WGS sequence"/>
</dbReference>
<evidence type="ECO:0000259" key="7">
    <source>
        <dbReference type="Pfam" id="PF00155"/>
    </source>
</evidence>
<keyword evidence="9" id="KW-1185">Reference proteome</keyword>
<dbReference type="SUPFAM" id="SSF53383">
    <property type="entry name" value="PLP-dependent transferases"/>
    <property type="match status" value="1"/>
</dbReference>
<dbReference type="InterPro" id="IPR015424">
    <property type="entry name" value="PyrdxlP-dep_Trfase"/>
</dbReference>
<dbReference type="CDD" id="cd00609">
    <property type="entry name" value="AAT_like"/>
    <property type="match status" value="1"/>
</dbReference>
<dbReference type="PROSITE" id="PS00105">
    <property type="entry name" value="AA_TRANSFER_CLASS_1"/>
    <property type="match status" value="1"/>
</dbReference>
<dbReference type="InterPro" id="IPR015421">
    <property type="entry name" value="PyrdxlP-dep_Trfase_major"/>
</dbReference>
<dbReference type="GO" id="GO:0006520">
    <property type="term" value="P:amino acid metabolic process"/>
    <property type="evidence" value="ECO:0007669"/>
    <property type="project" value="InterPro"/>
</dbReference>
<dbReference type="RefSeq" id="WP_191162360.1">
    <property type="nucleotide sequence ID" value="NZ_JACXAI010000050.1"/>
</dbReference>
<organism evidence="8 9">
    <name type="scientific">Metabacillus arenae</name>
    <dbReference type="NCBI Taxonomy" id="2771434"/>
    <lineage>
        <taxon>Bacteria</taxon>
        <taxon>Bacillati</taxon>
        <taxon>Bacillota</taxon>
        <taxon>Bacilli</taxon>
        <taxon>Bacillales</taxon>
        <taxon>Bacillaceae</taxon>
        <taxon>Metabacillus</taxon>
    </lineage>
</organism>
<gene>
    <name evidence="8" type="ORF">IC621_24310</name>
</gene>
<comment type="similarity">
    <text evidence="2 6">Belongs to the class-I pyridoxal-phosphate-dependent aminotransferase family.</text>
</comment>
<dbReference type="FunFam" id="3.40.640.10:FF:000033">
    <property type="entry name" value="Aspartate aminotransferase"/>
    <property type="match status" value="1"/>
</dbReference>
<feature type="domain" description="Aminotransferase class I/classII large" evidence="7">
    <location>
        <begin position="28"/>
        <end position="375"/>
    </location>
</feature>
<dbReference type="InterPro" id="IPR004838">
    <property type="entry name" value="NHTrfase_class1_PyrdxlP-BS"/>
</dbReference>
<dbReference type="InterPro" id="IPR015422">
    <property type="entry name" value="PyrdxlP-dep_Trfase_small"/>
</dbReference>
<evidence type="ECO:0000256" key="1">
    <source>
        <dbReference type="ARBA" id="ARBA00001933"/>
    </source>
</evidence>
<proteinExistence type="inferred from homology"/>
<name>A0A926S3U3_9BACI</name>
<evidence type="ECO:0000313" key="8">
    <source>
        <dbReference type="EMBL" id="MBD1383314.1"/>
    </source>
</evidence>
<dbReference type="EMBL" id="JACXAI010000050">
    <property type="protein sequence ID" value="MBD1383314.1"/>
    <property type="molecule type" value="Genomic_DNA"/>
</dbReference>
<protein>
    <recommendedName>
        <fullName evidence="6">Aminotransferase</fullName>
        <ecNumber evidence="6">2.6.1.-</ecNumber>
    </recommendedName>
</protein>
<accession>A0A926S3U3</accession>
<evidence type="ECO:0000256" key="2">
    <source>
        <dbReference type="ARBA" id="ARBA00007441"/>
    </source>
</evidence>
<keyword evidence="3 6" id="KW-0032">Aminotransferase</keyword>
<dbReference type="PANTHER" id="PTHR46383:SF4">
    <property type="entry name" value="AMINOTRANSFERASE"/>
    <property type="match status" value="1"/>
</dbReference>
<comment type="cofactor">
    <cofactor evidence="1 6">
        <name>pyridoxal 5'-phosphate</name>
        <dbReference type="ChEBI" id="CHEBI:597326"/>
    </cofactor>
</comment>
<evidence type="ECO:0000256" key="3">
    <source>
        <dbReference type="ARBA" id="ARBA00022576"/>
    </source>
</evidence>
<reference evidence="8" key="1">
    <citation type="submission" date="2020-09" db="EMBL/GenBank/DDBJ databases">
        <title>A novel bacterium of genus Bacillus, isolated from South China Sea.</title>
        <authorList>
            <person name="Huang H."/>
            <person name="Mo K."/>
            <person name="Hu Y."/>
        </authorList>
    </citation>
    <scope>NUCLEOTIDE SEQUENCE</scope>
    <source>
        <strain evidence="8">IB182487</strain>
    </source>
</reference>
<dbReference type="NCBIfam" id="NF005817">
    <property type="entry name" value="PRK07683.1"/>
    <property type="match status" value="1"/>
</dbReference>
<evidence type="ECO:0000313" key="9">
    <source>
        <dbReference type="Proteomes" id="UP000626844"/>
    </source>
</evidence>
<dbReference type="EC" id="2.6.1.-" evidence="6"/>
<dbReference type="AlphaFoldDB" id="A0A926S3U3"/>
<comment type="caution">
    <text evidence="8">The sequence shown here is derived from an EMBL/GenBank/DDBJ whole genome shotgun (WGS) entry which is preliminary data.</text>
</comment>
<dbReference type="Gene3D" id="3.40.640.10">
    <property type="entry name" value="Type I PLP-dependent aspartate aminotransferase-like (Major domain)"/>
    <property type="match status" value="1"/>
</dbReference>
<dbReference type="Gene3D" id="3.90.1150.10">
    <property type="entry name" value="Aspartate Aminotransferase, domain 1"/>
    <property type="match status" value="1"/>
</dbReference>
<dbReference type="PANTHER" id="PTHR46383">
    <property type="entry name" value="ASPARTATE AMINOTRANSFERASE"/>
    <property type="match status" value="1"/>
</dbReference>
<dbReference type="GO" id="GO:0030170">
    <property type="term" value="F:pyridoxal phosphate binding"/>
    <property type="evidence" value="ECO:0007669"/>
    <property type="project" value="InterPro"/>
</dbReference>
<keyword evidence="5" id="KW-0663">Pyridoxal phosphate</keyword>
<evidence type="ECO:0000256" key="5">
    <source>
        <dbReference type="ARBA" id="ARBA00022898"/>
    </source>
</evidence>
<dbReference type="Pfam" id="PF00155">
    <property type="entry name" value="Aminotran_1_2"/>
    <property type="match status" value="1"/>
</dbReference>
<dbReference type="InterPro" id="IPR004839">
    <property type="entry name" value="Aminotransferase_I/II_large"/>
</dbReference>
<evidence type="ECO:0000256" key="6">
    <source>
        <dbReference type="RuleBase" id="RU000481"/>
    </source>
</evidence>
<sequence length="383" mass="42785">MEHLINTNVKNIEISGIRTFFNMVSDYKDVVQLTIGQPDFYTPHHIKDAAKAAIDENFTNYTHNAGFPELREAAANYFNRKYRLTYRPENEIIVTTGASQAIDIAFRTILDQGSEVILPGPVYPGYEPLIRISGGKPIHVDTTKNEFKFTADLIEPYLTKQTRCVVLPYPSNPTGITLTKEELKDISELLKGKDIFVLSDEIYSELVFNQEHTSISSFLREQTIVINGLSKSHSMTGWRIGFLMAPKEITAHILKVHQYNVSCASSISQKAAQSALISGFDDALVMKEQYHARLNFVYNRLTSMGMDVVKPGGAFYLFPSIKKFGLSSFDFALALVRDSGVAVVPGSAFSACGEGFVRISYAYAKEELEEGLNRIEAFINQIS</sequence>
<keyword evidence="4 6" id="KW-0808">Transferase</keyword>
<evidence type="ECO:0000256" key="4">
    <source>
        <dbReference type="ARBA" id="ARBA00022679"/>
    </source>
</evidence>
<dbReference type="GO" id="GO:0008483">
    <property type="term" value="F:transaminase activity"/>
    <property type="evidence" value="ECO:0007669"/>
    <property type="project" value="UniProtKB-KW"/>
</dbReference>
<dbReference type="InterPro" id="IPR050596">
    <property type="entry name" value="AspAT/PAT-like"/>
</dbReference>